<dbReference type="Gene3D" id="3.40.50.1820">
    <property type="entry name" value="alpha/beta hydrolase"/>
    <property type="match status" value="1"/>
</dbReference>
<dbReference type="AlphaFoldDB" id="A0A3S9Z8Z0"/>
<protein>
    <submittedName>
        <fullName evidence="2">Alpha/beta hydrolase</fullName>
    </submittedName>
</protein>
<dbReference type="InterPro" id="IPR029058">
    <property type="entry name" value="AB_hydrolase_fold"/>
</dbReference>
<dbReference type="PANTHER" id="PTHR37017">
    <property type="entry name" value="AB HYDROLASE-1 DOMAIN-CONTAINING PROTEIN-RELATED"/>
    <property type="match status" value="1"/>
</dbReference>
<keyword evidence="5" id="KW-1185">Reference proteome</keyword>
<dbReference type="RefSeq" id="WP_127177099.1">
    <property type="nucleotide sequence ID" value="NZ_CP029078.1"/>
</dbReference>
<gene>
    <name evidence="3" type="ORF">DDJ31_31585</name>
    <name evidence="2" type="ORF">ELQ87_07765</name>
</gene>
<dbReference type="Pfam" id="PF12697">
    <property type="entry name" value="Abhydrolase_6"/>
    <property type="match status" value="1"/>
</dbReference>
<dbReference type="InterPro" id="IPR000073">
    <property type="entry name" value="AB_hydrolase_1"/>
</dbReference>
<dbReference type="KEGG" id="sgd:ELQ87_07765"/>
<dbReference type="SUPFAM" id="SSF53474">
    <property type="entry name" value="alpha/beta-Hydrolases"/>
    <property type="match status" value="1"/>
</dbReference>
<reference evidence="3 5" key="1">
    <citation type="submission" date="2018-04" db="EMBL/GenBank/DDBJ databases">
        <title>Complete genome sequences of Streptomyces griseoviridis K61 and characterization of antagonistic properties of biological control agents.</title>
        <authorList>
            <person name="Mariita R.M."/>
            <person name="Sello J.K."/>
        </authorList>
    </citation>
    <scope>NUCLEOTIDE SEQUENCE [LARGE SCALE GENOMIC DNA]</scope>
    <source>
        <strain evidence="3 5">K61</strain>
    </source>
</reference>
<reference evidence="2 4" key="2">
    <citation type="submission" date="2018-12" db="EMBL/GenBank/DDBJ databases">
        <title>Streptomyces griseoviridis F1-27 complete genome.</title>
        <authorList>
            <person name="Mariita R.M."/>
            <person name="Sello J.K."/>
        </authorList>
    </citation>
    <scope>NUCLEOTIDE SEQUENCE [LARGE SCALE GENOMIC DNA]</scope>
    <source>
        <strain evidence="2 4">F1-27</strain>
    </source>
</reference>
<feature type="domain" description="AB hydrolase-1" evidence="1">
    <location>
        <begin position="8"/>
        <end position="238"/>
    </location>
</feature>
<dbReference type="EMBL" id="CP034687">
    <property type="protein sequence ID" value="AZS84192.1"/>
    <property type="molecule type" value="Genomic_DNA"/>
</dbReference>
<evidence type="ECO:0000313" key="2">
    <source>
        <dbReference type="EMBL" id="AZS84192.1"/>
    </source>
</evidence>
<evidence type="ECO:0000313" key="5">
    <source>
        <dbReference type="Proteomes" id="UP000501753"/>
    </source>
</evidence>
<dbReference type="PANTHER" id="PTHR37017:SF11">
    <property type="entry name" value="ESTERASE_LIPASE_THIOESTERASE DOMAIN-CONTAINING PROTEIN"/>
    <property type="match status" value="1"/>
</dbReference>
<dbReference type="EMBL" id="CP029078">
    <property type="protein sequence ID" value="QCN88949.1"/>
    <property type="molecule type" value="Genomic_DNA"/>
</dbReference>
<accession>A0A3S9Z8Z0</accession>
<evidence type="ECO:0000313" key="4">
    <source>
        <dbReference type="Proteomes" id="UP000271291"/>
    </source>
</evidence>
<sequence>MSHPTTYLLVHGAWHDGQSWNRVAPLLTAQGHRVLTPSLTGHGDKAHLLSPEVGLTTHVDDIVGLILDHDLRDLVLAGHSYAGMVISSVANRVPERIARLVYIDAMVPTHGENAIDVMPLTRVMIDGAADSAQPWRIPPMPEFPAPQGLFGVTDPDDIAWLRTTLTDESVLCFQQPAELDDPAQALIPRVHVLCVGSVPEGVTRRPVPEIQPNGEPSQVHELETGHDCMITKPAELADLLLKHA</sequence>
<dbReference type="Proteomes" id="UP000501753">
    <property type="component" value="Chromosome"/>
</dbReference>
<dbReference type="OrthoDB" id="9773549at2"/>
<dbReference type="Proteomes" id="UP000271291">
    <property type="component" value="Chromosome"/>
</dbReference>
<name>A0A3S9Z8Z0_STRGD</name>
<keyword evidence="2" id="KW-0378">Hydrolase</keyword>
<dbReference type="GO" id="GO:0016787">
    <property type="term" value="F:hydrolase activity"/>
    <property type="evidence" value="ECO:0007669"/>
    <property type="project" value="UniProtKB-KW"/>
</dbReference>
<dbReference type="InterPro" id="IPR052897">
    <property type="entry name" value="Sec-Metab_Biosynth_Hydrolase"/>
</dbReference>
<evidence type="ECO:0000259" key="1">
    <source>
        <dbReference type="Pfam" id="PF12697"/>
    </source>
</evidence>
<evidence type="ECO:0000313" key="3">
    <source>
        <dbReference type="EMBL" id="QCN88949.1"/>
    </source>
</evidence>
<proteinExistence type="predicted"/>
<organism evidence="2 4">
    <name type="scientific">Streptomyces griseoviridis</name>
    <dbReference type="NCBI Taxonomy" id="45398"/>
    <lineage>
        <taxon>Bacteria</taxon>
        <taxon>Bacillati</taxon>
        <taxon>Actinomycetota</taxon>
        <taxon>Actinomycetes</taxon>
        <taxon>Kitasatosporales</taxon>
        <taxon>Streptomycetaceae</taxon>
        <taxon>Streptomyces</taxon>
    </lineage>
</organism>